<dbReference type="EMBL" id="BRLB01000010">
    <property type="protein sequence ID" value="GKX30623.1"/>
    <property type="molecule type" value="Genomic_DNA"/>
</dbReference>
<dbReference type="AlphaFoldDB" id="A0A9W5YE14"/>
<keyword evidence="3" id="KW-1185">Reference proteome</keyword>
<proteinExistence type="predicted"/>
<name>A0A9W5YE14_9FIRM</name>
<dbReference type="Proteomes" id="UP001144256">
    <property type="component" value="Unassembled WGS sequence"/>
</dbReference>
<keyword evidence="1" id="KW-0472">Membrane</keyword>
<reference evidence="2" key="1">
    <citation type="submission" date="2022-06" db="EMBL/GenBank/DDBJ databases">
        <title>Vallitalea longa sp. nov., an anaerobic bacterium isolated from marine sediment.</title>
        <authorList>
            <person name="Hirano S."/>
            <person name="Terahara T."/>
            <person name="Mori K."/>
            <person name="Hamada M."/>
            <person name="Matsumoto R."/>
            <person name="Kobayashi T."/>
        </authorList>
    </citation>
    <scope>NUCLEOTIDE SEQUENCE</scope>
    <source>
        <strain evidence="2">SH18-1</strain>
    </source>
</reference>
<protein>
    <submittedName>
        <fullName evidence="2">Uncharacterized protein</fullName>
    </submittedName>
</protein>
<evidence type="ECO:0000313" key="3">
    <source>
        <dbReference type="Proteomes" id="UP001144256"/>
    </source>
</evidence>
<sequence length="287" mass="33919">MKRKLKVKMPLIVISGIFILLIVFINYPINTIGKSNYERLKACLRSLTNNNYSVYGTIRVSDKNEDVLLLENMSLLYKGVIRNSDNKLKLDLTLSVDDLQENKIIGNIYRIDDKLYFQFPTIEKNYYLDIGNNHNMDNINFEKVKEIVNYIDSEKIIKSRSSILTNDKFIEIMTNKISTILNKDDMVTIMDIITINGDYDFNRKLDKLNINDFHITFNSYIDNRDYIKKEEIIFENNDLELMLTCYLDNYNKVNDIQIEDLSDNYSNIKDIKENDVLELIWNMLFEE</sequence>
<keyword evidence="1" id="KW-0812">Transmembrane</keyword>
<evidence type="ECO:0000256" key="1">
    <source>
        <dbReference type="SAM" id="Phobius"/>
    </source>
</evidence>
<gene>
    <name evidence="2" type="ORF">SH1V18_31030</name>
</gene>
<evidence type="ECO:0000313" key="2">
    <source>
        <dbReference type="EMBL" id="GKX30623.1"/>
    </source>
</evidence>
<feature type="transmembrane region" description="Helical" evidence="1">
    <location>
        <begin position="12"/>
        <end position="29"/>
    </location>
</feature>
<accession>A0A9W5YE14</accession>
<comment type="caution">
    <text evidence="2">The sequence shown here is derived from an EMBL/GenBank/DDBJ whole genome shotgun (WGS) entry which is preliminary data.</text>
</comment>
<organism evidence="2 3">
    <name type="scientific">Vallitalea longa</name>
    <dbReference type="NCBI Taxonomy" id="2936439"/>
    <lineage>
        <taxon>Bacteria</taxon>
        <taxon>Bacillati</taxon>
        <taxon>Bacillota</taxon>
        <taxon>Clostridia</taxon>
        <taxon>Lachnospirales</taxon>
        <taxon>Vallitaleaceae</taxon>
        <taxon>Vallitalea</taxon>
    </lineage>
</organism>
<dbReference type="RefSeq" id="WP_281816955.1">
    <property type="nucleotide sequence ID" value="NZ_BRLB01000010.1"/>
</dbReference>
<keyword evidence="1" id="KW-1133">Transmembrane helix</keyword>